<dbReference type="InterPro" id="IPR036188">
    <property type="entry name" value="FAD/NAD-bd_sf"/>
</dbReference>
<feature type="domain" description="Amine oxidase" evidence="1">
    <location>
        <begin position="23"/>
        <end position="94"/>
    </location>
</feature>
<dbReference type="PANTHER" id="PTHR10742:SF410">
    <property type="entry name" value="LYSINE-SPECIFIC HISTONE DEMETHYLASE 2"/>
    <property type="match status" value="1"/>
</dbReference>
<dbReference type="PANTHER" id="PTHR10742">
    <property type="entry name" value="FLAVIN MONOAMINE OXIDASE"/>
    <property type="match status" value="1"/>
</dbReference>
<keyword evidence="3" id="KW-1185">Reference proteome</keyword>
<dbReference type="InterPro" id="IPR002937">
    <property type="entry name" value="Amino_oxidase"/>
</dbReference>
<dbReference type="Pfam" id="PF01593">
    <property type="entry name" value="Amino_oxidase"/>
    <property type="match status" value="2"/>
</dbReference>
<sequence length="441" mass="49127">MDNVSVTRSCNARKKVVVVGAGISGLCSASNLLAKGFDVVVLEARDRIGGRILTDHEDADNIDMGAAWMHGTSYNPLVKLISKLKIDYYYDDGNPLYFTEFGPAGPNFKAKNVADEFLDYLHYWIQKNPDGPDYSAEEHIRKFVGQHELITDDERIWAPEALRIGGYDRVVRHVAQPVRHLPGVLKLRHVVQNIEWNRSGGASPVAVHVYDPNWKPVVFDGDAVVVTVPLGVLHQNKIMFTPSIPKNIASGMSRTSYGALGKVFFEFTDVFWSKQNDSLVYFPTPATLDEDSEKNKYPVLSYSFMATNLWVMTGAKKLCVLLSPPVVYEIESMGGNADELFAYFEPLLELFRTEPYKSLPKMVEAKVTSWTKDEFAGNGTYSTANVGDDPRILWDALEAEKDLRLQFAGEHCSRAGTGCVHGAYETGEVAADNISRILSRE</sequence>
<dbReference type="AlphaFoldDB" id="A0A8H4FD91"/>
<gene>
    <name evidence="2" type="ORF">GCG54_00010544</name>
</gene>
<feature type="domain" description="Amine oxidase" evidence="1">
    <location>
        <begin position="141"/>
        <end position="434"/>
    </location>
</feature>
<dbReference type="RefSeq" id="XP_045257357.1">
    <property type="nucleotide sequence ID" value="XM_045410466.1"/>
</dbReference>
<dbReference type="SUPFAM" id="SSF54373">
    <property type="entry name" value="FAD-linked reductases, C-terminal domain"/>
    <property type="match status" value="1"/>
</dbReference>
<dbReference type="GO" id="GO:0016491">
    <property type="term" value="F:oxidoreductase activity"/>
    <property type="evidence" value="ECO:0007669"/>
    <property type="project" value="InterPro"/>
</dbReference>
<evidence type="ECO:0000313" key="3">
    <source>
        <dbReference type="Proteomes" id="UP000613401"/>
    </source>
</evidence>
<dbReference type="Gene3D" id="3.50.50.60">
    <property type="entry name" value="FAD/NAD(P)-binding domain"/>
    <property type="match status" value="3"/>
</dbReference>
<dbReference type="InterPro" id="IPR050281">
    <property type="entry name" value="Flavin_monoamine_oxidase"/>
</dbReference>
<dbReference type="SUPFAM" id="SSF51905">
    <property type="entry name" value="FAD/NAD(P)-binding domain"/>
    <property type="match status" value="1"/>
</dbReference>
<accession>A0A8H4FD91</accession>
<name>A0A8H4FD91_COLGL</name>
<protein>
    <submittedName>
        <fullName evidence="2">Corticosteroid-binding protein</fullName>
    </submittedName>
</protein>
<dbReference type="Gene3D" id="3.90.660.10">
    <property type="match status" value="1"/>
</dbReference>
<comment type="caution">
    <text evidence="2">The sequence shown here is derived from an EMBL/GenBank/DDBJ whole genome shotgun (WGS) entry which is preliminary data.</text>
</comment>
<evidence type="ECO:0000313" key="2">
    <source>
        <dbReference type="EMBL" id="KAF3798197.1"/>
    </source>
</evidence>
<dbReference type="Proteomes" id="UP000613401">
    <property type="component" value="Unassembled WGS sequence"/>
</dbReference>
<reference evidence="2" key="1">
    <citation type="journal article" date="2020" name="Phytopathology">
        <title>Genome sequence and comparative analysis of Colletotrichum gloeosporioides isolated from Liriodendron leaves.</title>
        <authorList>
            <person name="Fu F.F."/>
            <person name="Hao Z."/>
            <person name="Wang P."/>
            <person name="Lu Y."/>
            <person name="Xue L.J."/>
            <person name="Wei G."/>
            <person name="Tian Y."/>
            <person name="Baishi H."/>
            <person name="Xu H."/>
            <person name="Shi J."/>
            <person name="Cheng T."/>
            <person name="Wang G."/>
            <person name="Yi Y."/>
            <person name="Chen J."/>
        </authorList>
    </citation>
    <scope>NUCLEOTIDE SEQUENCE</scope>
    <source>
        <strain evidence="2">Lc1</strain>
    </source>
</reference>
<evidence type="ECO:0000259" key="1">
    <source>
        <dbReference type="Pfam" id="PF01593"/>
    </source>
</evidence>
<proteinExistence type="predicted"/>
<reference evidence="2" key="2">
    <citation type="submission" date="2020-03" db="EMBL/GenBank/DDBJ databases">
        <authorList>
            <person name="Fu F.-F."/>
            <person name="Chen J."/>
        </authorList>
    </citation>
    <scope>NUCLEOTIDE SEQUENCE</scope>
    <source>
        <strain evidence="2">Lc1</strain>
    </source>
</reference>
<dbReference type="GeneID" id="69017672"/>
<organism evidence="2 3">
    <name type="scientific">Colletotrichum gloeosporioides</name>
    <name type="common">Anthracnose fungus</name>
    <name type="synonym">Glomerella cingulata</name>
    <dbReference type="NCBI Taxonomy" id="474922"/>
    <lineage>
        <taxon>Eukaryota</taxon>
        <taxon>Fungi</taxon>
        <taxon>Dikarya</taxon>
        <taxon>Ascomycota</taxon>
        <taxon>Pezizomycotina</taxon>
        <taxon>Sordariomycetes</taxon>
        <taxon>Hypocreomycetidae</taxon>
        <taxon>Glomerellales</taxon>
        <taxon>Glomerellaceae</taxon>
        <taxon>Colletotrichum</taxon>
        <taxon>Colletotrichum gloeosporioides species complex</taxon>
    </lineage>
</organism>
<dbReference type="EMBL" id="WVTB01000101">
    <property type="protein sequence ID" value="KAF3798197.1"/>
    <property type="molecule type" value="Genomic_DNA"/>
</dbReference>